<sequence>MSSDMPSAAAPGARQGGVGSGWASAMDRVLSDEPVQILPETLRSLSSSSLTLLAGADDEAAPATPEAAAKQRQGRPLGVLVEAGRSRATEKRSQDTPLSAKDASRGGSATEVANAAGPGNLSVTGASAAWRSAEGKADDDAGLAAAGSSEAAHSMPAFAGSKAGGVGGEDHAGDGSAAFPVDAEEPRRRSLPSCLVDSFSATGITVKNTFLDFAPREEVSSLRTVRTAAGRLDLMGQE</sequence>
<feature type="compositionally biased region" description="Low complexity" evidence="1">
    <location>
        <begin position="56"/>
        <end position="68"/>
    </location>
</feature>
<organism evidence="2">
    <name type="scientific">Alexandrium catenella</name>
    <name type="common">Red tide dinoflagellate</name>
    <name type="synonym">Gonyaulax catenella</name>
    <dbReference type="NCBI Taxonomy" id="2925"/>
    <lineage>
        <taxon>Eukaryota</taxon>
        <taxon>Sar</taxon>
        <taxon>Alveolata</taxon>
        <taxon>Dinophyceae</taxon>
        <taxon>Gonyaulacales</taxon>
        <taxon>Pyrocystaceae</taxon>
        <taxon>Alexandrium</taxon>
    </lineage>
</organism>
<feature type="compositionally biased region" description="Low complexity" evidence="1">
    <location>
        <begin position="142"/>
        <end position="152"/>
    </location>
</feature>
<accession>A0A7S1WPW0</accession>
<feature type="compositionally biased region" description="Basic and acidic residues" evidence="1">
    <location>
        <begin position="84"/>
        <end position="94"/>
    </location>
</feature>
<evidence type="ECO:0000256" key="1">
    <source>
        <dbReference type="SAM" id="MobiDB-lite"/>
    </source>
</evidence>
<proteinExistence type="predicted"/>
<reference evidence="2" key="1">
    <citation type="submission" date="2021-01" db="EMBL/GenBank/DDBJ databases">
        <authorList>
            <person name="Corre E."/>
            <person name="Pelletier E."/>
            <person name="Niang G."/>
            <person name="Scheremetjew M."/>
            <person name="Finn R."/>
            <person name="Kale V."/>
            <person name="Holt S."/>
            <person name="Cochrane G."/>
            <person name="Meng A."/>
            <person name="Brown T."/>
            <person name="Cohen L."/>
        </authorList>
    </citation>
    <scope>NUCLEOTIDE SEQUENCE</scope>
    <source>
        <strain evidence="2">OF101</strain>
    </source>
</reference>
<feature type="region of interest" description="Disordered" evidence="1">
    <location>
        <begin position="56"/>
        <end position="190"/>
    </location>
</feature>
<dbReference type="EMBL" id="HBGE01096440">
    <property type="protein sequence ID" value="CAD9180617.1"/>
    <property type="molecule type" value="Transcribed_RNA"/>
</dbReference>
<evidence type="ECO:0000313" key="2">
    <source>
        <dbReference type="EMBL" id="CAD9180617.1"/>
    </source>
</evidence>
<protein>
    <submittedName>
        <fullName evidence="2">Uncharacterized protein</fullName>
    </submittedName>
</protein>
<name>A0A7S1WPW0_ALECA</name>
<feature type="region of interest" description="Disordered" evidence="1">
    <location>
        <begin position="1"/>
        <end position="22"/>
    </location>
</feature>
<gene>
    <name evidence="2" type="ORF">ACAT0790_LOCUS57389</name>
</gene>
<dbReference type="AlphaFoldDB" id="A0A7S1WPW0"/>